<dbReference type="Pfam" id="PF22612">
    <property type="entry name" value="GH113"/>
    <property type="match status" value="1"/>
</dbReference>
<evidence type="ECO:0008006" key="3">
    <source>
        <dbReference type="Google" id="ProtNLM"/>
    </source>
</evidence>
<dbReference type="Proteomes" id="UP000256779">
    <property type="component" value="Unassembled WGS sequence"/>
</dbReference>
<dbReference type="EMBL" id="QREG01000001">
    <property type="protein sequence ID" value="REE05780.1"/>
    <property type="molecule type" value="Genomic_DNA"/>
</dbReference>
<reference evidence="1 2" key="1">
    <citation type="submission" date="2018-07" db="EMBL/GenBank/DDBJ databases">
        <title>Genomic Encyclopedia of Type Strains, Phase IV (KMG-IV): sequencing the most valuable type-strain genomes for metagenomic binning, comparative biology and taxonomic classification.</title>
        <authorList>
            <person name="Goeker M."/>
        </authorList>
    </citation>
    <scope>NUCLEOTIDE SEQUENCE [LARGE SCALE GENOMIC DNA]</scope>
    <source>
        <strain evidence="1 2">DSM 4134</strain>
    </source>
</reference>
<dbReference type="RefSeq" id="WP_147302816.1">
    <property type="nucleotide sequence ID" value="NZ_QREG01000001.1"/>
</dbReference>
<evidence type="ECO:0000313" key="1">
    <source>
        <dbReference type="EMBL" id="REE05780.1"/>
    </source>
</evidence>
<accession>A0A3D9LGH0</accession>
<organism evidence="1 2">
    <name type="scientific">Marinoscillum furvescens DSM 4134</name>
    <dbReference type="NCBI Taxonomy" id="1122208"/>
    <lineage>
        <taxon>Bacteria</taxon>
        <taxon>Pseudomonadati</taxon>
        <taxon>Bacteroidota</taxon>
        <taxon>Cytophagia</taxon>
        <taxon>Cytophagales</taxon>
        <taxon>Reichenbachiellaceae</taxon>
        <taxon>Marinoscillum</taxon>
    </lineage>
</organism>
<dbReference type="CDD" id="cd19608">
    <property type="entry name" value="GH113_mannanase-like"/>
    <property type="match status" value="1"/>
</dbReference>
<gene>
    <name evidence="1" type="ORF">C7460_101299</name>
</gene>
<dbReference type="SUPFAM" id="SSF51445">
    <property type="entry name" value="(Trans)glycosidases"/>
    <property type="match status" value="1"/>
</dbReference>
<evidence type="ECO:0000313" key="2">
    <source>
        <dbReference type="Proteomes" id="UP000256779"/>
    </source>
</evidence>
<sequence>MKLIVGFFLIVCVMLVGYFLIDPSVEVPVKVSKKINGVSLVNPRRPAGKAALCDVQSINADWVAVIPFGFSVQGEPSVYFDTERQWWGERLEGTRQLIRDAKSCSLKVMVKPHVWLRRGWIGEFSLQQEQDWLEWENAYTKYVLAFAQLAEAEGAPMFCIGTEYKRAVRERPHFWPLLIEEVKKVYSGKLTYAANWDDYDEVAFWAELDYIGVDAYFPLEISAKSDLKAVTAGWKKWADRLTVFAHRQGRPVLFTEYGYQSRDGALDTPWGVPRSYGEVVDLDVQCMGYEALYQSVWKESWFAGGFLWKWHLDSSAGGFHNADFTPQGKPVEAIISKWYH</sequence>
<protein>
    <recommendedName>
        <fullName evidence="3">Glycoside hydrolase</fullName>
    </recommendedName>
</protein>
<name>A0A3D9LGH0_MARFU</name>
<keyword evidence="2" id="KW-1185">Reference proteome</keyword>
<dbReference type="InterPro" id="IPR017853">
    <property type="entry name" value="GH"/>
</dbReference>
<proteinExistence type="predicted"/>
<dbReference type="Gene3D" id="3.20.20.80">
    <property type="entry name" value="Glycosidases"/>
    <property type="match status" value="1"/>
</dbReference>
<dbReference type="AlphaFoldDB" id="A0A3D9LGH0"/>
<dbReference type="OrthoDB" id="9773531at2"/>
<comment type="caution">
    <text evidence="1">The sequence shown here is derived from an EMBL/GenBank/DDBJ whole genome shotgun (WGS) entry which is preliminary data.</text>
</comment>
<dbReference type="InterPro" id="IPR055151">
    <property type="entry name" value="GH113"/>
</dbReference>